<comment type="similarity">
    <text evidence="2">Belongs to the SAP domain-containing ribonucleoprotein family.</text>
</comment>
<gene>
    <name evidence="5" type="ORF">BTJ68_07861</name>
</gene>
<dbReference type="STRING" id="1157616.A0A1Z5T830"/>
<feature type="compositionally biased region" description="Low complexity" evidence="3">
    <location>
        <begin position="67"/>
        <end position="78"/>
    </location>
</feature>
<dbReference type="Proteomes" id="UP000194280">
    <property type="component" value="Unassembled WGS sequence"/>
</dbReference>
<feature type="compositionally biased region" description="Basic and acidic residues" evidence="3">
    <location>
        <begin position="198"/>
        <end position="208"/>
    </location>
</feature>
<feature type="compositionally biased region" description="Basic and acidic residues" evidence="3">
    <location>
        <begin position="260"/>
        <end position="270"/>
    </location>
</feature>
<keyword evidence="1" id="KW-0597">Phosphoprotein</keyword>
<evidence type="ECO:0000256" key="3">
    <source>
        <dbReference type="SAM" id="MobiDB-lite"/>
    </source>
</evidence>
<dbReference type="OrthoDB" id="445357at2759"/>
<dbReference type="Gene3D" id="1.10.720.30">
    <property type="entry name" value="SAP domain"/>
    <property type="match status" value="1"/>
</dbReference>
<dbReference type="PROSITE" id="PS50800">
    <property type="entry name" value="SAP"/>
    <property type="match status" value="1"/>
</dbReference>
<dbReference type="SUPFAM" id="SSF68906">
    <property type="entry name" value="SAP domain"/>
    <property type="match status" value="1"/>
</dbReference>
<protein>
    <recommendedName>
        <fullName evidence="4">SAP domain-containing protein</fullName>
    </recommendedName>
</protein>
<dbReference type="InterPro" id="IPR052240">
    <property type="entry name" value="SAP_domain_ribonucleoprotein"/>
</dbReference>
<feature type="compositionally biased region" description="Low complexity" evidence="3">
    <location>
        <begin position="116"/>
        <end position="131"/>
    </location>
</feature>
<proteinExistence type="inferred from homology"/>
<dbReference type="InterPro" id="IPR040746">
    <property type="entry name" value="THO1_MOS11_C"/>
</dbReference>
<feature type="region of interest" description="Disordered" evidence="3">
    <location>
        <begin position="179"/>
        <end position="277"/>
    </location>
</feature>
<dbReference type="PANTHER" id="PTHR46551">
    <property type="entry name" value="SAP DOMAIN-CONTAINING RIBONUCLEOPROTEIN"/>
    <property type="match status" value="1"/>
</dbReference>
<keyword evidence="6" id="KW-1185">Reference proteome</keyword>
<feature type="domain" description="SAP" evidence="4">
    <location>
        <begin position="3"/>
        <end position="37"/>
    </location>
</feature>
<evidence type="ECO:0000313" key="5">
    <source>
        <dbReference type="EMBL" id="OTA32182.1"/>
    </source>
</evidence>
<accession>A0A1Z5T830</accession>
<dbReference type="InterPro" id="IPR036361">
    <property type="entry name" value="SAP_dom_sf"/>
</dbReference>
<reference evidence="5 6" key="1">
    <citation type="submission" date="2017-01" db="EMBL/GenBank/DDBJ databases">
        <title>The recent genome duplication of the halophilic yeast Hortaea werneckii: insights from long-read sequencing.</title>
        <authorList>
            <person name="Sinha S."/>
            <person name="Flibotte S."/>
            <person name="Neira M."/>
            <person name="Lenassi M."/>
            <person name="Gostincar C."/>
            <person name="Stajich J.E."/>
            <person name="Nislow C.E."/>
        </authorList>
    </citation>
    <scope>NUCLEOTIDE SEQUENCE [LARGE SCALE GENOMIC DNA]</scope>
    <source>
        <strain evidence="5 6">EXF-2000</strain>
    </source>
</reference>
<dbReference type="GO" id="GO:0016973">
    <property type="term" value="P:poly(A)+ mRNA export from nucleus"/>
    <property type="evidence" value="ECO:0007669"/>
    <property type="project" value="TreeGrafter"/>
</dbReference>
<evidence type="ECO:0000313" key="6">
    <source>
        <dbReference type="Proteomes" id="UP000194280"/>
    </source>
</evidence>
<feature type="compositionally biased region" description="Basic residues" evidence="3">
    <location>
        <begin position="216"/>
        <end position="226"/>
    </location>
</feature>
<dbReference type="InterPro" id="IPR003034">
    <property type="entry name" value="SAP_dom"/>
</dbReference>
<sequence>MDYAKKKNDELISLCKERGLQHTGKKSDFVKRLEEYDAAQKGEPLPAVPASKAAGLEDDIDWDDEPAATAEGKAATTEAAKETLDAGGVGEVKNPVDVPNQTLVEDPTKENELSVAPPASNGDAAAAATAEPAKEKSPEKDFTSGMGERTIEEEIEKRKARARKFGLPEDSEEIKLLERAKRFGTSNVPGLLNAALTTDKKEKKRAAEALEEGNIRKRSRGPKGGRGRGMGNRRGSSRGPKPDRDSLPKTAGGQGSWMTEEDKKKAEARKARFGAPA</sequence>
<comment type="caution">
    <text evidence="5">The sequence shown here is derived from an EMBL/GenBank/DDBJ whole genome shotgun (WGS) entry which is preliminary data.</text>
</comment>
<dbReference type="GO" id="GO:0005634">
    <property type="term" value="C:nucleus"/>
    <property type="evidence" value="ECO:0007669"/>
    <property type="project" value="TreeGrafter"/>
</dbReference>
<evidence type="ECO:0000256" key="1">
    <source>
        <dbReference type="ARBA" id="ARBA00022553"/>
    </source>
</evidence>
<feature type="region of interest" description="Disordered" evidence="3">
    <location>
        <begin position="38"/>
        <end position="164"/>
    </location>
</feature>
<feature type="compositionally biased region" description="Basic and acidic residues" evidence="3">
    <location>
        <begin position="132"/>
        <end position="142"/>
    </location>
</feature>
<dbReference type="EMBL" id="MUNK01000099">
    <property type="protein sequence ID" value="OTA32182.1"/>
    <property type="molecule type" value="Genomic_DNA"/>
</dbReference>
<dbReference type="VEuPathDB" id="FungiDB:BTJ68_07861"/>
<name>A0A1Z5T830_HORWE</name>
<organism evidence="5 6">
    <name type="scientific">Hortaea werneckii EXF-2000</name>
    <dbReference type="NCBI Taxonomy" id="1157616"/>
    <lineage>
        <taxon>Eukaryota</taxon>
        <taxon>Fungi</taxon>
        <taxon>Dikarya</taxon>
        <taxon>Ascomycota</taxon>
        <taxon>Pezizomycotina</taxon>
        <taxon>Dothideomycetes</taxon>
        <taxon>Dothideomycetidae</taxon>
        <taxon>Mycosphaerellales</taxon>
        <taxon>Teratosphaeriaceae</taxon>
        <taxon>Hortaea</taxon>
    </lineage>
</organism>
<dbReference type="AlphaFoldDB" id="A0A1Z5T830"/>
<dbReference type="Pfam" id="PF18592">
    <property type="entry name" value="Tho1_MOS11_C"/>
    <property type="match status" value="1"/>
</dbReference>
<dbReference type="InParanoid" id="A0A1Z5T830"/>
<dbReference type="PANTHER" id="PTHR46551:SF1">
    <property type="entry name" value="SAP DOMAIN-CONTAINING RIBONUCLEOPROTEIN"/>
    <property type="match status" value="1"/>
</dbReference>
<evidence type="ECO:0000256" key="2">
    <source>
        <dbReference type="ARBA" id="ARBA00046328"/>
    </source>
</evidence>
<evidence type="ECO:0000259" key="4">
    <source>
        <dbReference type="PROSITE" id="PS50800"/>
    </source>
</evidence>
<feature type="compositionally biased region" description="Acidic residues" evidence="3">
    <location>
        <begin position="56"/>
        <end position="66"/>
    </location>
</feature>
<dbReference type="Pfam" id="PF02037">
    <property type="entry name" value="SAP"/>
    <property type="match status" value="1"/>
</dbReference>